<reference evidence="3" key="1">
    <citation type="submission" date="2022-03" db="EMBL/GenBank/DDBJ databases">
        <title>Aurantimonas Liuensis sp. Nov., isolated from the hadal seawater of the Mariana Trench.</title>
        <authorList>
            <person name="Liu R."/>
        </authorList>
    </citation>
    <scope>NUCLEOTIDE SEQUENCE</scope>
    <source>
        <strain evidence="3">LRZ36</strain>
    </source>
</reference>
<organism evidence="3 4">
    <name type="scientific">Aurantimonas marianensis</name>
    <dbReference type="NCBI Taxonomy" id="2920428"/>
    <lineage>
        <taxon>Bacteria</taxon>
        <taxon>Pseudomonadati</taxon>
        <taxon>Pseudomonadota</taxon>
        <taxon>Alphaproteobacteria</taxon>
        <taxon>Hyphomicrobiales</taxon>
        <taxon>Aurantimonadaceae</taxon>
        <taxon>Aurantimonas</taxon>
    </lineage>
</organism>
<dbReference type="PANTHER" id="PTHR43540:SF6">
    <property type="entry name" value="ISOCHORISMATASE-LIKE DOMAIN-CONTAINING PROTEIN"/>
    <property type="match status" value="1"/>
</dbReference>
<dbReference type="InterPro" id="IPR050272">
    <property type="entry name" value="Isochorismatase-like_hydrls"/>
</dbReference>
<protein>
    <submittedName>
        <fullName evidence="3">Cysteine hydrolase</fullName>
    </submittedName>
</protein>
<dbReference type="Gene3D" id="3.40.50.850">
    <property type="entry name" value="Isochorismatase-like"/>
    <property type="match status" value="1"/>
</dbReference>
<accession>A0A9X2H4W5</accession>
<dbReference type="CDD" id="cd00431">
    <property type="entry name" value="cysteine_hydrolases"/>
    <property type="match status" value="1"/>
</dbReference>
<dbReference type="InterPro" id="IPR000868">
    <property type="entry name" value="Isochorismatase-like_dom"/>
</dbReference>
<proteinExistence type="predicted"/>
<dbReference type="SUPFAM" id="SSF52499">
    <property type="entry name" value="Isochorismatase-like hydrolases"/>
    <property type="match status" value="1"/>
</dbReference>
<dbReference type="AlphaFoldDB" id="A0A9X2H4W5"/>
<dbReference type="InterPro" id="IPR036380">
    <property type="entry name" value="Isochorismatase-like_sf"/>
</dbReference>
<dbReference type="PANTHER" id="PTHR43540">
    <property type="entry name" value="PEROXYUREIDOACRYLATE/UREIDOACRYLATE AMIDOHYDROLASE-RELATED"/>
    <property type="match status" value="1"/>
</dbReference>
<comment type="caution">
    <text evidence="3">The sequence shown here is derived from an EMBL/GenBank/DDBJ whole genome shotgun (WGS) entry which is preliminary data.</text>
</comment>
<keyword evidence="4" id="KW-1185">Reference proteome</keyword>
<feature type="domain" description="Isochorismatase-like" evidence="2">
    <location>
        <begin position="14"/>
        <end position="187"/>
    </location>
</feature>
<keyword evidence="1 3" id="KW-0378">Hydrolase</keyword>
<evidence type="ECO:0000313" key="4">
    <source>
        <dbReference type="Proteomes" id="UP001155220"/>
    </source>
</evidence>
<sequence>MNSHNVRKRLDRQTAHLCVDMQRMFAEETEWRTPWMDRVLPVVESIVKHCPERTIFTRFIPPRTADEAEGAWRGYFQRHHRFTRDEIDAGLLDLVQPLAALVPPATLFDKSVYSPFYDGRLVSRLRERDVETLIITGAETDVCVLAAVMDAMDHGFHVVLPRDALCSGADETHDALMRVYESRFSQQVELTTAVEVLRRWMIDTCRT</sequence>
<name>A0A9X2H4W5_9HYPH</name>
<gene>
    <name evidence="3" type="ORF">MJ956_03130</name>
</gene>
<dbReference type="RefSeq" id="WP_253963023.1">
    <property type="nucleotide sequence ID" value="NZ_JALHBS010000018.1"/>
</dbReference>
<dbReference type="EMBL" id="JALHBS010000018">
    <property type="protein sequence ID" value="MCP3054141.1"/>
    <property type="molecule type" value="Genomic_DNA"/>
</dbReference>
<evidence type="ECO:0000256" key="1">
    <source>
        <dbReference type="ARBA" id="ARBA00022801"/>
    </source>
</evidence>
<dbReference type="Proteomes" id="UP001155220">
    <property type="component" value="Unassembled WGS sequence"/>
</dbReference>
<evidence type="ECO:0000313" key="3">
    <source>
        <dbReference type="EMBL" id="MCP3054141.1"/>
    </source>
</evidence>
<dbReference type="GO" id="GO:0016787">
    <property type="term" value="F:hydrolase activity"/>
    <property type="evidence" value="ECO:0007669"/>
    <property type="project" value="UniProtKB-KW"/>
</dbReference>
<evidence type="ECO:0000259" key="2">
    <source>
        <dbReference type="Pfam" id="PF00857"/>
    </source>
</evidence>
<dbReference type="Pfam" id="PF00857">
    <property type="entry name" value="Isochorismatase"/>
    <property type="match status" value="1"/>
</dbReference>